<dbReference type="Pfam" id="PF10215">
    <property type="entry name" value="Ost4"/>
    <property type="match status" value="1"/>
</dbReference>
<evidence type="ECO:0000256" key="2">
    <source>
        <dbReference type="ARBA" id="ARBA00004643"/>
    </source>
</evidence>
<comment type="subunit">
    <text evidence="4">Component of the oligosaccharyltransferase (OST) complex.</text>
</comment>
<proteinExistence type="inferred from homology"/>
<evidence type="ECO:0000313" key="11">
    <source>
        <dbReference type="EMBL" id="PKI62096.1"/>
    </source>
</evidence>
<evidence type="ECO:0000256" key="8">
    <source>
        <dbReference type="ARBA" id="ARBA00022989"/>
    </source>
</evidence>
<evidence type="ECO:0000256" key="7">
    <source>
        <dbReference type="ARBA" id="ARBA00022968"/>
    </source>
</evidence>
<keyword evidence="12" id="KW-1185">Reference proteome</keyword>
<name>A0A2I0K312_PUNGR</name>
<keyword evidence="8 10" id="KW-1133">Transmembrane helix</keyword>
<dbReference type="EMBL" id="PGOL01000988">
    <property type="protein sequence ID" value="PKI62096.1"/>
    <property type="molecule type" value="Genomic_DNA"/>
</dbReference>
<evidence type="ECO:0000256" key="1">
    <source>
        <dbReference type="ARBA" id="ARBA00002791"/>
    </source>
</evidence>
<accession>A0A2I0K312</accession>
<evidence type="ECO:0000256" key="10">
    <source>
        <dbReference type="SAM" id="Phobius"/>
    </source>
</evidence>
<reference evidence="11 12" key="1">
    <citation type="submission" date="2017-11" db="EMBL/GenBank/DDBJ databases">
        <title>De-novo sequencing of pomegranate (Punica granatum L.) genome.</title>
        <authorList>
            <person name="Akparov Z."/>
            <person name="Amiraslanov A."/>
            <person name="Hajiyeva S."/>
            <person name="Abbasov M."/>
            <person name="Kaur K."/>
            <person name="Hamwieh A."/>
            <person name="Solovyev V."/>
            <person name="Salamov A."/>
            <person name="Braich B."/>
            <person name="Kosarev P."/>
            <person name="Mahmoud A."/>
            <person name="Hajiyev E."/>
            <person name="Babayeva S."/>
            <person name="Izzatullayeva V."/>
            <person name="Mammadov A."/>
            <person name="Mammadov A."/>
            <person name="Sharifova S."/>
            <person name="Ojaghi J."/>
            <person name="Eynullazada K."/>
            <person name="Bayramov B."/>
            <person name="Abdulazimova A."/>
            <person name="Shahmuradov I."/>
        </authorList>
    </citation>
    <scope>NUCLEOTIDE SEQUENCE [LARGE SCALE GENOMIC DNA]</scope>
    <source>
        <strain evidence="12">cv. AG2017</strain>
        <tissue evidence="11">Leaf</tissue>
    </source>
</reference>
<keyword evidence="5 10" id="KW-0812">Transmembrane</keyword>
<comment type="similarity">
    <text evidence="3">Belongs to the OST4 family.</text>
</comment>
<sequence>MQANPRYHGLEEDAAVLKIVRVIPVCTALMRPWHPKGHAVAQRIRGHSDVGFSPWTSQSISIPVYACDVMDDNDLGFFATFLGIFIFVLVIAYHFVMAEPKYDRK</sequence>
<dbReference type="InterPro" id="IPR018943">
    <property type="entry name" value="Oligosaccaryltransferase"/>
</dbReference>
<dbReference type="InterPro" id="IPR036330">
    <property type="entry name" value="Ost4p_sf"/>
</dbReference>
<feature type="transmembrane region" description="Helical" evidence="10">
    <location>
        <begin position="75"/>
        <end position="96"/>
    </location>
</feature>
<dbReference type="PANTHER" id="PTHR28677">
    <property type="entry name" value="DOLICHYL-DIPHOSPHOOLIGOSACCHARIDE--PROTEIN GLYCOSYLTRANSFERASE SUBUNIT 4A-RELATED"/>
    <property type="match status" value="1"/>
</dbReference>
<comment type="caution">
    <text evidence="11">The sequence shown here is derived from an EMBL/GenBank/DDBJ whole genome shotgun (WGS) entry which is preliminary data.</text>
</comment>
<protein>
    <recommendedName>
        <fullName evidence="13">Dolichyl-diphosphooligosaccharide--protein glycosyltransferase subunit 4A</fullName>
    </recommendedName>
</protein>
<evidence type="ECO:0000256" key="6">
    <source>
        <dbReference type="ARBA" id="ARBA00022824"/>
    </source>
</evidence>
<keyword evidence="6" id="KW-0256">Endoplasmic reticulum</keyword>
<evidence type="ECO:0000313" key="12">
    <source>
        <dbReference type="Proteomes" id="UP000233551"/>
    </source>
</evidence>
<comment type="subcellular location">
    <subcellularLocation>
        <location evidence="2">Endoplasmic reticulum membrane</location>
        <topology evidence="2">Single-pass type III membrane protein</topology>
    </subcellularLocation>
</comment>
<keyword evidence="7" id="KW-0735">Signal-anchor</keyword>
<comment type="function">
    <text evidence="1">Subunit of the oligosaccharyl transferase (OST) complex that catalyzes the initial transfer of a defined glycan (Glc(3)Man(9)GlcNAc(2) in eukaryotes) from the lipid carrier dolichol-pyrophosphate to an asparagine residue within an Asn-X-Ser/Thr consensus motif in nascent polypeptide chains, the first step in protein N-glycosylation. N-glycosylation occurs cotranslationally and the complex associates with the Sec61 complex at the channel-forming translocon complex that mediates protein translocation across the endoplasmic reticulum (ER). All subunits are required for a maximal enzyme activity.</text>
</comment>
<evidence type="ECO:0008006" key="13">
    <source>
        <dbReference type="Google" id="ProtNLM"/>
    </source>
</evidence>
<evidence type="ECO:0000256" key="3">
    <source>
        <dbReference type="ARBA" id="ARBA00007685"/>
    </source>
</evidence>
<organism evidence="11 12">
    <name type="scientific">Punica granatum</name>
    <name type="common">Pomegranate</name>
    <dbReference type="NCBI Taxonomy" id="22663"/>
    <lineage>
        <taxon>Eukaryota</taxon>
        <taxon>Viridiplantae</taxon>
        <taxon>Streptophyta</taxon>
        <taxon>Embryophyta</taxon>
        <taxon>Tracheophyta</taxon>
        <taxon>Spermatophyta</taxon>
        <taxon>Magnoliopsida</taxon>
        <taxon>eudicotyledons</taxon>
        <taxon>Gunneridae</taxon>
        <taxon>Pentapetalae</taxon>
        <taxon>rosids</taxon>
        <taxon>malvids</taxon>
        <taxon>Myrtales</taxon>
        <taxon>Lythraceae</taxon>
        <taxon>Punica</taxon>
    </lineage>
</organism>
<dbReference type="AlphaFoldDB" id="A0A2I0K312"/>
<evidence type="ECO:0000256" key="5">
    <source>
        <dbReference type="ARBA" id="ARBA00022692"/>
    </source>
</evidence>
<dbReference type="GO" id="GO:0005789">
    <property type="term" value="C:endoplasmic reticulum membrane"/>
    <property type="evidence" value="ECO:0007669"/>
    <property type="project" value="UniProtKB-SubCell"/>
</dbReference>
<dbReference type="PANTHER" id="PTHR28677:SF4">
    <property type="entry name" value="DOLICHYL-DIPHOSPHOOLIGOSACCHARIDE--PROTEIN GLYCOSYLTRANSFERASE SUBUNIT 4B-RELATED"/>
    <property type="match status" value="1"/>
</dbReference>
<evidence type="ECO:0000256" key="9">
    <source>
        <dbReference type="ARBA" id="ARBA00023136"/>
    </source>
</evidence>
<evidence type="ECO:0000256" key="4">
    <source>
        <dbReference type="ARBA" id="ARBA00011157"/>
    </source>
</evidence>
<keyword evidence="9 10" id="KW-0472">Membrane</keyword>
<gene>
    <name evidence="11" type="ORF">CRG98_017469</name>
</gene>
<dbReference type="InterPro" id="IPR044165">
    <property type="entry name" value="OST4_plant"/>
</dbReference>
<dbReference type="SUPFAM" id="SSF103464">
    <property type="entry name" value="Oligosaccharyltransferase subunit ost4p"/>
    <property type="match status" value="1"/>
</dbReference>
<dbReference type="Proteomes" id="UP000233551">
    <property type="component" value="Unassembled WGS sequence"/>
</dbReference>